<comment type="catalytic activity">
    <reaction evidence="6 7">
        <text>lipid IVA (E. coli) + CMP-3-deoxy-beta-D-manno-octulosonate = alpha-Kdo-(2-&gt;6)-lipid IVA (E. coli) + CMP + H(+)</text>
        <dbReference type="Rhea" id="RHEA:28066"/>
        <dbReference type="ChEBI" id="CHEBI:15378"/>
        <dbReference type="ChEBI" id="CHEBI:58603"/>
        <dbReference type="ChEBI" id="CHEBI:60364"/>
        <dbReference type="ChEBI" id="CHEBI:60377"/>
        <dbReference type="ChEBI" id="CHEBI:85987"/>
        <dbReference type="EC" id="2.4.99.12"/>
    </reaction>
</comment>
<protein>
    <recommendedName>
        <fullName evidence="3 7">3-deoxy-D-manno-octulosonic acid transferase</fullName>
        <shortName evidence="7">Kdo transferase</shortName>
        <ecNumber evidence="2 7">2.4.99.12</ecNumber>
    </recommendedName>
    <alternativeName>
        <fullName evidence="5 7">Lipid IV(A) 3-deoxy-D-manno-octulosonic acid transferase</fullName>
    </alternativeName>
</protein>
<reference evidence="10" key="1">
    <citation type="journal article" date="2019" name="Int. J. Syst. Evol. Microbiol.">
        <title>The Global Catalogue of Microorganisms (GCM) 10K type strain sequencing project: providing services to taxonomists for standard genome sequencing and annotation.</title>
        <authorList>
            <consortium name="The Broad Institute Genomics Platform"/>
            <consortium name="The Broad Institute Genome Sequencing Center for Infectious Disease"/>
            <person name="Wu L."/>
            <person name="Ma J."/>
        </authorList>
    </citation>
    <scope>NUCLEOTIDE SEQUENCE [LARGE SCALE GENOMIC DNA]</scope>
    <source>
        <strain evidence="10">CGMCC 4.7106</strain>
    </source>
</reference>
<dbReference type="InterPro" id="IPR007507">
    <property type="entry name" value="Glycos_transf_N"/>
</dbReference>
<dbReference type="Gene3D" id="3.40.50.11720">
    <property type="entry name" value="3-Deoxy-D-manno-octulosonic-acid transferase, N-terminal domain"/>
    <property type="match status" value="1"/>
</dbReference>
<name>A0ABW5DDS1_9BACT</name>
<feature type="transmembrane region" description="Helical" evidence="7">
    <location>
        <begin position="7"/>
        <end position="27"/>
    </location>
</feature>
<keyword evidence="7" id="KW-0448">Lipopolysaccharide biosynthesis</keyword>
<evidence type="ECO:0000256" key="2">
    <source>
        <dbReference type="ARBA" id="ARBA00012621"/>
    </source>
</evidence>
<evidence type="ECO:0000313" key="10">
    <source>
        <dbReference type="Proteomes" id="UP001597375"/>
    </source>
</evidence>
<comment type="subcellular location">
    <subcellularLocation>
        <location evidence="7">Cell membrane</location>
    </subcellularLocation>
</comment>
<dbReference type="RefSeq" id="WP_386821487.1">
    <property type="nucleotide sequence ID" value="NZ_JBHUIT010000034.1"/>
</dbReference>
<keyword evidence="4 7" id="KW-0808">Transferase</keyword>
<sequence length="430" mass="47648">MKERIILIIYRALLPALFILAFPGWIVKMIRRGGFGTALNERLGIYFSEIDYEPNGAVHLHAVSVGETILALKLLREWSSTFPYARFVLATGTSTGHDTATRASIPNLRVTYSPLDFPWMVKSYLRRFEPAKILLIEGEIWPNLLRICDKKKIPVMLANARVSPRSAKRFQKFSPLLQPFFSRLDAVCIQEKEHEALWQQLGVPPENIHFTGSLKFDPQSVNPPTPRSDFAEMLAAFGENRPVILAASTFPGEEILIAEAIHAADPNFLPVIVPRHAERRSEVFQDLSQVGFSVTLRSMFPEKIATGDKQVFVIDSTGELATWTAHADSVIIGKSFQSHGGQNPAEAIIASKPLILGPHMENFQPLVRNLLAVGGALTAVNQSAITTAIQTSLLPTESKRLTENASRILSLHQGATQRHLKVLQTGSEHA</sequence>
<accession>A0ABW5DDS1</accession>
<evidence type="ECO:0000256" key="7">
    <source>
        <dbReference type="RuleBase" id="RU365103"/>
    </source>
</evidence>
<dbReference type="InterPro" id="IPR038107">
    <property type="entry name" value="Glycos_transf_N_sf"/>
</dbReference>
<evidence type="ECO:0000256" key="4">
    <source>
        <dbReference type="ARBA" id="ARBA00022679"/>
    </source>
</evidence>
<evidence type="ECO:0000313" key="9">
    <source>
        <dbReference type="EMBL" id="MFD2258044.1"/>
    </source>
</evidence>
<dbReference type="InterPro" id="IPR039901">
    <property type="entry name" value="Kdotransferase"/>
</dbReference>
<evidence type="ECO:0000256" key="1">
    <source>
        <dbReference type="ARBA" id="ARBA00004713"/>
    </source>
</evidence>
<keyword evidence="7" id="KW-0472">Membrane</keyword>
<comment type="similarity">
    <text evidence="7">Belongs to the glycosyltransferase group 1 family.</text>
</comment>
<dbReference type="PANTHER" id="PTHR42755:SF1">
    <property type="entry name" value="3-DEOXY-D-MANNO-OCTULOSONIC ACID TRANSFERASE, MITOCHONDRIAL-RELATED"/>
    <property type="match status" value="1"/>
</dbReference>
<comment type="caution">
    <text evidence="9">The sequence shown here is derived from an EMBL/GenBank/DDBJ whole genome shotgun (WGS) entry which is preliminary data.</text>
</comment>
<organism evidence="9 10">
    <name type="scientific">Luteolibacter algae</name>
    <dbReference type="NCBI Taxonomy" id="454151"/>
    <lineage>
        <taxon>Bacteria</taxon>
        <taxon>Pseudomonadati</taxon>
        <taxon>Verrucomicrobiota</taxon>
        <taxon>Verrucomicrobiia</taxon>
        <taxon>Verrucomicrobiales</taxon>
        <taxon>Verrucomicrobiaceae</taxon>
        <taxon>Luteolibacter</taxon>
    </lineage>
</organism>
<keyword evidence="7" id="KW-0812">Transmembrane</keyword>
<keyword evidence="7" id="KW-1133">Transmembrane helix</keyword>
<dbReference type="EMBL" id="JBHUIT010000034">
    <property type="protein sequence ID" value="MFD2258044.1"/>
    <property type="molecule type" value="Genomic_DNA"/>
</dbReference>
<keyword evidence="7" id="KW-1003">Cell membrane</keyword>
<evidence type="ECO:0000256" key="6">
    <source>
        <dbReference type="ARBA" id="ARBA00049183"/>
    </source>
</evidence>
<dbReference type="GO" id="GO:0016740">
    <property type="term" value="F:transferase activity"/>
    <property type="evidence" value="ECO:0007669"/>
    <property type="project" value="UniProtKB-KW"/>
</dbReference>
<comment type="function">
    <text evidence="7">Involved in lipopolysaccharide (LPS) biosynthesis. Catalyzes the transfer of 3-deoxy-D-manno-octulosonate (Kdo) residue(s) from CMP-Kdo to lipid IV(A), the tetraacyldisaccharide-1,4'-bisphosphate precursor of lipid A.</text>
</comment>
<dbReference type="EC" id="2.4.99.12" evidence="2 7"/>
<keyword evidence="10" id="KW-1185">Reference proteome</keyword>
<dbReference type="PANTHER" id="PTHR42755">
    <property type="entry name" value="3-DEOXY-MANNO-OCTULOSONATE CYTIDYLYLTRANSFERASE"/>
    <property type="match status" value="1"/>
</dbReference>
<dbReference type="SUPFAM" id="SSF53756">
    <property type="entry name" value="UDP-Glycosyltransferase/glycogen phosphorylase"/>
    <property type="match status" value="1"/>
</dbReference>
<evidence type="ECO:0000259" key="8">
    <source>
        <dbReference type="Pfam" id="PF04413"/>
    </source>
</evidence>
<dbReference type="Proteomes" id="UP001597375">
    <property type="component" value="Unassembled WGS sequence"/>
</dbReference>
<comment type="pathway">
    <text evidence="1 7">Bacterial outer membrane biogenesis; LPS core biosynthesis.</text>
</comment>
<evidence type="ECO:0000256" key="3">
    <source>
        <dbReference type="ARBA" id="ARBA00019077"/>
    </source>
</evidence>
<proteinExistence type="inferred from homology"/>
<dbReference type="Pfam" id="PF04413">
    <property type="entry name" value="Glycos_transf_N"/>
    <property type="match status" value="1"/>
</dbReference>
<feature type="domain" description="3-deoxy-D-manno-octulosonic-acid transferase N-terminal" evidence="8">
    <location>
        <begin position="39"/>
        <end position="217"/>
    </location>
</feature>
<dbReference type="Gene3D" id="3.40.50.2000">
    <property type="entry name" value="Glycogen Phosphorylase B"/>
    <property type="match status" value="1"/>
</dbReference>
<evidence type="ECO:0000256" key="5">
    <source>
        <dbReference type="ARBA" id="ARBA00031445"/>
    </source>
</evidence>
<gene>
    <name evidence="9" type="ORF">ACFSSA_15290</name>
</gene>